<feature type="compositionally biased region" description="Low complexity" evidence="7">
    <location>
        <begin position="139"/>
        <end position="174"/>
    </location>
</feature>
<evidence type="ECO:0000256" key="4">
    <source>
        <dbReference type="ARBA" id="ARBA00022737"/>
    </source>
</evidence>
<dbReference type="AlphaFoldDB" id="A0A4Z0YQJ9"/>
<keyword evidence="9" id="KW-1185">Reference proteome</keyword>
<dbReference type="Pfam" id="PF01239">
    <property type="entry name" value="PPTA"/>
    <property type="match status" value="5"/>
</dbReference>
<evidence type="ECO:0000256" key="3">
    <source>
        <dbReference type="ARBA" id="ARBA00022679"/>
    </source>
</evidence>
<accession>A0A4Z0YQJ9</accession>
<dbReference type="SUPFAM" id="SSF48439">
    <property type="entry name" value="Protein prenylyltransferase"/>
    <property type="match status" value="1"/>
</dbReference>
<comment type="catalytic activity">
    <reaction evidence="5 6">
        <text>geranylgeranyl diphosphate + L-cysteinyl-[protein] = S-geranylgeranyl-L-cysteinyl-[protein] + diphosphate</text>
        <dbReference type="Rhea" id="RHEA:21240"/>
        <dbReference type="Rhea" id="RHEA-COMP:10131"/>
        <dbReference type="Rhea" id="RHEA-COMP:11537"/>
        <dbReference type="ChEBI" id="CHEBI:29950"/>
        <dbReference type="ChEBI" id="CHEBI:33019"/>
        <dbReference type="ChEBI" id="CHEBI:57533"/>
        <dbReference type="ChEBI" id="CHEBI:86021"/>
        <dbReference type="EC" id="2.5.1.60"/>
    </reaction>
</comment>
<evidence type="ECO:0000313" key="8">
    <source>
        <dbReference type="EMBL" id="TGJ79846.1"/>
    </source>
</evidence>
<dbReference type="GO" id="GO:0097354">
    <property type="term" value="P:prenylation"/>
    <property type="evidence" value="ECO:0007669"/>
    <property type="project" value="UniProtKB-UniRule"/>
</dbReference>
<feature type="region of interest" description="Disordered" evidence="7">
    <location>
        <begin position="139"/>
        <end position="196"/>
    </location>
</feature>
<dbReference type="InterPro" id="IPR002088">
    <property type="entry name" value="Prenyl_trans_a"/>
</dbReference>
<dbReference type="PANTHER" id="PTHR11129:SF2">
    <property type="entry name" value="GERANYLGERANYL TRANSFERASE TYPE-2 SUBUNIT ALPHA"/>
    <property type="match status" value="1"/>
</dbReference>
<name>A0A4Z0YQJ9_9PEZI</name>
<keyword evidence="2 6" id="KW-0637">Prenyltransferase</keyword>
<dbReference type="OrthoDB" id="1658at2759"/>
<dbReference type="PANTHER" id="PTHR11129">
    <property type="entry name" value="PROTEIN FARNESYLTRANSFERASE ALPHA SUBUNIT/RAB GERANYLGERANYL TRANSFERASE ALPHA SUBUNIT"/>
    <property type="match status" value="1"/>
</dbReference>
<dbReference type="STRING" id="37992.A0A4Z0YQJ9"/>
<dbReference type="GO" id="GO:0005968">
    <property type="term" value="C:Rab-protein geranylgeranyltransferase complex"/>
    <property type="evidence" value="ECO:0007669"/>
    <property type="project" value="TreeGrafter"/>
</dbReference>
<keyword evidence="3 6" id="KW-0808">Transferase</keyword>
<comment type="caution">
    <text evidence="8">The sequence shown here is derived from an EMBL/GenBank/DDBJ whole genome shotgun (WGS) entry which is preliminary data.</text>
</comment>
<dbReference type="PROSITE" id="PS51147">
    <property type="entry name" value="PFTA"/>
    <property type="match status" value="4"/>
</dbReference>
<sequence>MEPHKPKPPVPPGTFYLQPLYYRYPFDLHRPLHNFPYTSSSRKLGSHDVERVQCTTNMDNHGIARVARTARTEEQQQQDLEKIRKYRQLDDAIREKTCRDAYDDPALFPLTSKLLRLNPEYYTIWNVRRRCLTSGLLSRPLAGSSPSRASPSTSPSTSTNPSSDASSSSSSAVIPPNPASPTTGRSGTTADAESASADADADVLRSELTFTVPLLLEFPKCYWIWKYRKWILEQAILRLPRPVASNVWEAELALASKMLVKDRRNFHAWGYRRYLVARLESADLLGRSLVEHEFAYTTKMIKGDLSNFSAWHNRGRLMIRVLNERRADGGARTTFLDTELNLVQDALNVGPEDQSLWYYHRYLISQVIGSEGNATITPNLTGGQKMSYLKQEVEFIRDLLQDFPDIKWPYEALVNYTLALRKLQPGAGGEGQEGDPKFWLSKLRKLDAMQTGRWNDVERDIERQLVGST</sequence>
<reference evidence="8 9" key="1">
    <citation type="submission" date="2019-03" db="EMBL/GenBank/DDBJ databases">
        <title>Draft genome sequence of Xylaria hypoxylon DSM 108379, a ubiquitous saprotrophic-parasitic fungi on hardwood.</title>
        <authorList>
            <person name="Buettner E."/>
            <person name="Leonhardt S."/>
            <person name="Gebauer A.M."/>
            <person name="Liers C."/>
            <person name="Hofrichter M."/>
            <person name="Kellner H."/>
        </authorList>
    </citation>
    <scope>NUCLEOTIDE SEQUENCE [LARGE SCALE GENOMIC DNA]</scope>
    <source>
        <strain evidence="8 9">DSM 108379</strain>
    </source>
</reference>
<evidence type="ECO:0000256" key="2">
    <source>
        <dbReference type="ARBA" id="ARBA00022602"/>
    </source>
</evidence>
<keyword evidence="4" id="KW-0677">Repeat</keyword>
<dbReference type="Proteomes" id="UP000297716">
    <property type="component" value="Unassembled WGS sequence"/>
</dbReference>
<evidence type="ECO:0000256" key="6">
    <source>
        <dbReference type="RuleBase" id="RU367120"/>
    </source>
</evidence>
<gene>
    <name evidence="8" type="ORF">E0Z10_g8903</name>
</gene>
<dbReference type="EC" id="2.5.1.60" evidence="6"/>
<evidence type="ECO:0000256" key="5">
    <source>
        <dbReference type="ARBA" id="ARBA00047658"/>
    </source>
</evidence>
<proteinExistence type="inferred from homology"/>
<evidence type="ECO:0000313" key="9">
    <source>
        <dbReference type="Proteomes" id="UP000297716"/>
    </source>
</evidence>
<dbReference type="GO" id="GO:0004663">
    <property type="term" value="F:Rab geranylgeranyltransferase activity"/>
    <property type="evidence" value="ECO:0007669"/>
    <property type="project" value="UniProtKB-UniRule"/>
</dbReference>
<comment type="function">
    <text evidence="6">Catalyzes the transfer of a geranyl-geranyl moiety from geranyl-geranyl pyrophosphate to cysteines occuring in specific C-terminal amino acid sequences.</text>
</comment>
<organism evidence="8 9">
    <name type="scientific">Xylaria hypoxylon</name>
    <dbReference type="NCBI Taxonomy" id="37992"/>
    <lineage>
        <taxon>Eukaryota</taxon>
        <taxon>Fungi</taxon>
        <taxon>Dikarya</taxon>
        <taxon>Ascomycota</taxon>
        <taxon>Pezizomycotina</taxon>
        <taxon>Sordariomycetes</taxon>
        <taxon>Xylariomycetidae</taxon>
        <taxon>Xylariales</taxon>
        <taxon>Xylariaceae</taxon>
        <taxon>Xylaria</taxon>
    </lineage>
</organism>
<dbReference type="Gene3D" id="1.25.40.120">
    <property type="entry name" value="Protein prenylyltransferase"/>
    <property type="match status" value="2"/>
</dbReference>
<evidence type="ECO:0000256" key="7">
    <source>
        <dbReference type="SAM" id="MobiDB-lite"/>
    </source>
</evidence>
<protein>
    <recommendedName>
        <fullName evidence="6">Geranylgeranyl transferase type-2 subunit alpha</fullName>
        <ecNumber evidence="6">2.5.1.60</ecNumber>
    </recommendedName>
    <alternativeName>
        <fullName evidence="6">Geranylgeranyl transferase type II subunit alpha</fullName>
    </alternativeName>
</protein>
<comment type="similarity">
    <text evidence="1 6">Belongs to the protein prenyltransferase subunit alpha family.</text>
</comment>
<evidence type="ECO:0000256" key="1">
    <source>
        <dbReference type="ARBA" id="ARBA00006734"/>
    </source>
</evidence>
<dbReference type="EMBL" id="SKBN01000257">
    <property type="protein sequence ID" value="TGJ79846.1"/>
    <property type="molecule type" value="Genomic_DNA"/>
</dbReference>